<keyword evidence="3" id="KW-1185">Reference proteome</keyword>
<organism evidence="2 3">
    <name type="scientific">Lactococcus phage 936 group phage PhiA.16</name>
    <dbReference type="NCBI Taxonomy" id="1636724"/>
    <lineage>
        <taxon>Viruses</taxon>
        <taxon>Duplodnaviria</taxon>
        <taxon>Heunggongvirae</taxon>
        <taxon>Uroviricota</taxon>
        <taxon>Caudoviricetes</taxon>
        <taxon>Skunavirus</taxon>
        <taxon>Skunavirus A16</taxon>
    </lineage>
</organism>
<dbReference type="EMBL" id="KP793102">
    <property type="protein sequence ID" value="ALM63135.1"/>
    <property type="molecule type" value="Genomic_DNA"/>
</dbReference>
<keyword evidence="2" id="KW-0540">Nuclease</keyword>
<proteinExistence type="predicted"/>
<gene>
    <name evidence="2" type="ORF">PhiA16_45</name>
</gene>
<protein>
    <submittedName>
        <fullName evidence="2">HNH endonuclease</fullName>
    </submittedName>
</protein>
<name>A0A126H963_9CAUD</name>
<keyword evidence="2" id="KW-0255">Endonuclease</keyword>
<dbReference type="GO" id="GO:0004519">
    <property type="term" value="F:endonuclease activity"/>
    <property type="evidence" value="ECO:0007669"/>
    <property type="project" value="UniProtKB-KW"/>
</dbReference>
<evidence type="ECO:0000313" key="3">
    <source>
        <dbReference type="Proteomes" id="UP000242253"/>
    </source>
</evidence>
<accession>A0A126H963</accession>
<reference evidence="2 3" key="1">
    <citation type="journal article" date="2016" name="Sci. Rep.">
        <title>Comparative genomics and functional analysis of the 936 group of lactococcal Siphoviridae phages.</title>
        <authorList>
            <person name="Murphy J."/>
            <person name="Bottacini F."/>
            <person name="Mahony J."/>
            <person name="Kelleher P."/>
            <person name="Neve H."/>
            <person name="Zomer A."/>
            <person name="Nauta A."/>
            <person name="van Sinderen D."/>
        </authorList>
    </citation>
    <scope>NUCLEOTIDE SEQUENCE [LARGE SCALE GENOMIC DNA]</scope>
</reference>
<feature type="domain" description="HNH nuclease" evidence="1">
    <location>
        <begin position="54"/>
        <end position="97"/>
    </location>
</feature>
<evidence type="ECO:0000313" key="2">
    <source>
        <dbReference type="EMBL" id="ALM63135.1"/>
    </source>
</evidence>
<dbReference type="InterPro" id="IPR003615">
    <property type="entry name" value="HNH_nuc"/>
</dbReference>
<dbReference type="InterPro" id="IPR044925">
    <property type="entry name" value="His-Me_finger_sf"/>
</dbReference>
<dbReference type="SUPFAM" id="SSF54060">
    <property type="entry name" value="His-Me finger endonucleases"/>
    <property type="match status" value="1"/>
</dbReference>
<dbReference type="Gene3D" id="3.90.75.20">
    <property type="match status" value="1"/>
</dbReference>
<evidence type="ECO:0000259" key="1">
    <source>
        <dbReference type="Pfam" id="PF13392"/>
    </source>
</evidence>
<keyword evidence="2" id="KW-0378">Hydrolase</keyword>
<dbReference type="Proteomes" id="UP000242253">
    <property type="component" value="Segment"/>
</dbReference>
<sequence>MKVEQKIYKGCYLVSSDGKIKRITKNGIVIDKKPTVTKQNNGYVRVTIHYKNEYLHRIVARVFLGEIDGFDVNHIDGNKENNNVSNLEIVTHKESARRRDKKLGGSLYERTKHKRNKENKYKWNNIFFKTQKEIAEHFGTTQSNISYHLRNNSKLKGTKIEKI</sequence>
<dbReference type="Pfam" id="PF13392">
    <property type="entry name" value="HNH_3"/>
    <property type="match status" value="1"/>
</dbReference>